<name>A0A7W6GU45_9RHOB</name>
<accession>A0A7W6GU45</accession>
<keyword evidence="7" id="KW-1185">Reference proteome</keyword>
<keyword evidence="1 4" id="KW-0349">Heme</keyword>
<dbReference type="PROSITE" id="PS51007">
    <property type="entry name" value="CYTC"/>
    <property type="match status" value="1"/>
</dbReference>
<dbReference type="RefSeq" id="WP_246429425.1">
    <property type="nucleotide sequence ID" value="NZ_BAABBZ010000011.1"/>
</dbReference>
<evidence type="ECO:0000256" key="1">
    <source>
        <dbReference type="ARBA" id="ARBA00022617"/>
    </source>
</evidence>
<evidence type="ECO:0000256" key="2">
    <source>
        <dbReference type="ARBA" id="ARBA00022723"/>
    </source>
</evidence>
<evidence type="ECO:0000256" key="3">
    <source>
        <dbReference type="ARBA" id="ARBA00023004"/>
    </source>
</evidence>
<protein>
    <submittedName>
        <fullName evidence="6">Mono/diheme cytochrome c family protein</fullName>
    </submittedName>
</protein>
<proteinExistence type="predicted"/>
<evidence type="ECO:0000313" key="7">
    <source>
        <dbReference type="Proteomes" id="UP000541426"/>
    </source>
</evidence>
<dbReference type="GO" id="GO:0046872">
    <property type="term" value="F:metal ion binding"/>
    <property type="evidence" value="ECO:0007669"/>
    <property type="project" value="UniProtKB-KW"/>
</dbReference>
<dbReference type="InterPro" id="IPR009056">
    <property type="entry name" value="Cyt_c-like_dom"/>
</dbReference>
<dbReference type="EMBL" id="JACIEJ010000010">
    <property type="protein sequence ID" value="MBB3987452.1"/>
    <property type="molecule type" value="Genomic_DNA"/>
</dbReference>
<evidence type="ECO:0000313" key="6">
    <source>
        <dbReference type="EMBL" id="MBB3987452.1"/>
    </source>
</evidence>
<dbReference type="AlphaFoldDB" id="A0A7W6GU45"/>
<gene>
    <name evidence="6" type="ORF">GGQ68_003799</name>
</gene>
<dbReference type="SUPFAM" id="SSF46626">
    <property type="entry name" value="Cytochrome c"/>
    <property type="match status" value="1"/>
</dbReference>
<keyword evidence="2 4" id="KW-0479">Metal-binding</keyword>
<evidence type="ECO:0000259" key="5">
    <source>
        <dbReference type="PROSITE" id="PS51007"/>
    </source>
</evidence>
<evidence type="ECO:0000256" key="4">
    <source>
        <dbReference type="PROSITE-ProRule" id="PRU00433"/>
    </source>
</evidence>
<feature type="domain" description="Cytochrome c" evidence="5">
    <location>
        <begin position="136"/>
        <end position="234"/>
    </location>
</feature>
<dbReference type="GO" id="GO:0009055">
    <property type="term" value="F:electron transfer activity"/>
    <property type="evidence" value="ECO:0007669"/>
    <property type="project" value="InterPro"/>
</dbReference>
<sequence>MRIWLLILALAVLPFKVAAQERQVLLFAPPALVETGVMSYILPRFKLKTQIAVQLVDDPAQAQVVLGDVGTPVFEGAGQVWAFQVTQPGGWTDRFAGWLAGEIGRDTILSYAPGGTAVFRPPPKVAQPVAEVDLVGDPALGLQVSRLKCARCHAVDEDTRLTDIGSTPSFALLRGFADWQARFIGFYALNPHPAFTQIDEVTPPFDAARPSPISPIQMTLEEVEAVLAYVGGLAPADLGAPLQSQ</sequence>
<keyword evidence="3 4" id="KW-0408">Iron</keyword>
<reference evidence="6 7" key="1">
    <citation type="submission" date="2020-08" db="EMBL/GenBank/DDBJ databases">
        <title>Genomic Encyclopedia of Type Strains, Phase IV (KMG-IV): sequencing the most valuable type-strain genomes for metagenomic binning, comparative biology and taxonomic classification.</title>
        <authorList>
            <person name="Goeker M."/>
        </authorList>
    </citation>
    <scope>NUCLEOTIDE SEQUENCE [LARGE SCALE GENOMIC DNA]</scope>
    <source>
        <strain evidence="6 7">DSM 102235</strain>
    </source>
</reference>
<dbReference type="GO" id="GO:0020037">
    <property type="term" value="F:heme binding"/>
    <property type="evidence" value="ECO:0007669"/>
    <property type="project" value="InterPro"/>
</dbReference>
<dbReference type="Proteomes" id="UP000541426">
    <property type="component" value="Unassembled WGS sequence"/>
</dbReference>
<comment type="caution">
    <text evidence="6">The sequence shown here is derived from an EMBL/GenBank/DDBJ whole genome shotgun (WGS) entry which is preliminary data.</text>
</comment>
<dbReference type="InterPro" id="IPR036909">
    <property type="entry name" value="Cyt_c-like_dom_sf"/>
</dbReference>
<organism evidence="6 7">
    <name type="scientific">Sagittula marina</name>
    <dbReference type="NCBI Taxonomy" id="943940"/>
    <lineage>
        <taxon>Bacteria</taxon>
        <taxon>Pseudomonadati</taxon>
        <taxon>Pseudomonadota</taxon>
        <taxon>Alphaproteobacteria</taxon>
        <taxon>Rhodobacterales</taxon>
        <taxon>Roseobacteraceae</taxon>
        <taxon>Sagittula</taxon>
    </lineage>
</organism>